<dbReference type="GO" id="GO:0019878">
    <property type="term" value="P:lysine biosynthetic process via aminoadipic acid"/>
    <property type="evidence" value="ECO:0007669"/>
    <property type="project" value="TreeGrafter"/>
</dbReference>
<dbReference type="GO" id="GO:0005829">
    <property type="term" value="C:cytosol"/>
    <property type="evidence" value="ECO:0007669"/>
    <property type="project" value="TreeGrafter"/>
</dbReference>
<evidence type="ECO:0000256" key="2">
    <source>
        <dbReference type="ARBA" id="ARBA00022679"/>
    </source>
</evidence>
<dbReference type="GO" id="GO:0000287">
    <property type="term" value="F:magnesium ion binding"/>
    <property type="evidence" value="ECO:0007669"/>
    <property type="project" value="InterPro"/>
</dbReference>
<dbReference type="GO" id="GO:0008897">
    <property type="term" value="F:holo-[acyl-carrier-protein] synthase activity"/>
    <property type="evidence" value="ECO:0007669"/>
    <property type="project" value="UniProtKB-EC"/>
</dbReference>
<comment type="caution">
    <text evidence="5">The sequence shown here is derived from an EMBL/GenBank/DDBJ whole genome shotgun (WGS) entry which is preliminary data.</text>
</comment>
<sequence>MQLTVWLVDHPTFLDEFLYRNALNLLDSSSQERVRHFYHRADSCRCIIGRLLPRVLLSEKGVSAENIQFAKTDAGKPYFVTTGVSPPIGYNISHDNELVAIAFAPGEHGPPAFQIGVDVMRERLPRGERFASFLRAVGDTLTQEETRLLSGDDVPENEAISRFYLIWTIKEAYTKAIGLGLGFDLQRIEYDVATKMVTVDGVAATEWRFETSQVTVDEEAYRVTVAQFVGSGNGGGTVVTLNQGQIVRTGASGFVRKAIRQLRGLELEGTFNDDI</sequence>
<dbReference type="AlphaFoldDB" id="A0AAD4LR42"/>
<protein>
    <recommendedName>
        <fullName evidence="1">holo-[acyl-carrier-protein] synthase</fullName>
        <ecNumber evidence="1">2.7.8.7</ecNumber>
    </recommendedName>
</protein>
<dbReference type="Pfam" id="PF22624">
    <property type="entry name" value="AASDHPPT_N"/>
    <property type="match status" value="1"/>
</dbReference>
<evidence type="ECO:0000256" key="1">
    <source>
        <dbReference type="ARBA" id="ARBA00013172"/>
    </source>
</evidence>
<keyword evidence="2" id="KW-0808">Transferase</keyword>
<evidence type="ECO:0000259" key="3">
    <source>
        <dbReference type="Pfam" id="PF01648"/>
    </source>
</evidence>
<gene>
    <name evidence="5" type="ORF">EDB92DRAFT_1833848</name>
</gene>
<dbReference type="InterPro" id="IPR008278">
    <property type="entry name" value="4-PPantetheinyl_Trfase_dom"/>
</dbReference>
<dbReference type="InterPro" id="IPR050559">
    <property type="entry name" value="P-Pant_transferase_sf"/>
</dbReference>
<keyword evidence="6" id="KW-1185">Reference proteome</keyword>
<evidence type="ECO:0000313" key="6">
    <source>
        <dbReference type="Proteomes" id="UP001201163"/>
    </source>
</evidence>
<dbReference type="EC" id="2.7.8.7" evidence="1"/>
<proteinExistence type="predicted"/>
<dbReference type="InterPro" id="IPR055066">
    <property type="entry name" value="AASDHPPT_N"/>
</dbReference>
<dbReference type="Gene3D" id="3.90.470.20">
    <property type="entry name" value="4'-phosphopantetheinyl transferase domain"/>
    <property type="match status" value="2"/>
</dbReference>
<dbReference type="Pfam" id="PF01648">
    <property type="entry name" value="ACPS"/>
    <property type="match status" value="1"/>
</dbReference>
<dbReference type="SUPFAM" id="SSF56214">
    <property type="entry name" value="4'-phosphopantetheinyl transferase"/>
    <property type="match status" value="2"/>
</dbReference>
<feature type="domain" description="4'-phosphopantetheinyl transferase N-terminal" evidence="4">
    <location>
        <begin position="19"/>
        <end position="102"/>
    </location>
</feature>
<name>A0AAD4LR42_9AGAM</name>
<dbReference type="PANTHER" id="PTHR12215:SF10">
    <property type="entry name" value="L-AMINOADIPATE-SEMIALDEHYDE DEHYDROGENASE-PHOSPHOPANTETHEINYL TRANSFERASE"/>
    <property type="match status" value="1"/>
</dbReference>
<dbReference type="Proteomes" id="UP001201163">
    <property type="component" value="Unassembled WGS sequence"/>
</dbReference>
<accession>A0AAD4LR42</accession>
<evidence type="ECO:0000259" key="4">
    <source>
        <dbReference type="Pfam" id="PF22624"/>
    </source>
</evidence>
<feature type="domain" description="4'-phosphopantetheinyl transferase" evidence="3">
    <location>
        <begin position="114"/>
        <end position="225"/>
    </location>
</feature>
<dbReference type="PANTHER" id="PTHR12215">
    <property type="entry name" value="PHOSPHOPANTETHEINE TRANSFERASE"/>
    <property type="match status" value="1"/>
</dbReference>
<evidence type="ECO:0000313" key="5">
    <source>
        <dbReference type="EMBL" id="KAH8999377.1"/>
    </source>
</evidence>
<reference evidence="5" key="1">
    <citation type="submission" date="2022-01" db="EMBL/GenBank/DDBJ databases">
        <title>Comparative genomics reveals a dynamic genome evolution in the ectomycorrhizal milk-cap (Lactarius) mushrooms.</title>
        <authorList>
            <consortium name="DOE Joint Genome Institute"/>
            <person name="Lebreton A."/>
            <person name="Tang N."/>
            <person name="Kuo A."/>
            <person name="LaButti K."/>
            <person name="Drula E."/>
            <person name="Barry K."/>
            <person name="Clum A."/>
            <person name="Lipzen A."/>
            <person name="Mousain D."/>
            <person name="Ng V."/>
            <person name="Wang R."/>
            <person name="Wang X."/>
            <person name="Dai Y."/>
            <person name="Henrissat B."/>
            <person name="Grigoriev I.V."/>
            <person name="Guerin-Laguette A."/>
            <person name="Yu F."/>
            <person name="Martin F.M."/>
        </authorList>
    </citation>
    <scope>NUCLEOTIDE SEQUENCE</scope>
    <source>
        <strain evidence="5">QP</strain>
    </source>
</reference>
<dbReference type="InterPro" id="IPR037143">
    <property type="entry name" value="4-PPantetheinyl_Trfase_dom_sf"/>
</dbReference>
<dbReference type="EMBL" id="JAKELL010000004">
    <property type="protein sequence ID" value="KAH8999377.1"/>
    <property type="molecule type" value="Genomic_DNA"/>
</dbReference>
<organism evidence="5 6">
    <name type="scientific">Lactarius akahatsu</name>
    <dbReference type="NCBI Taxonomy" id="416441"/>
    <lineage>
        <taxon>Eukaryota</taxon>
        <taxon>Fungi</taxon>
        <taxon>Dikarya</taxon>
        <taxon>Basidiomycota</taxon>
        <taxon>Agaricomycotina</taxon>
        <taxon>Agaricomycetes</taxon>
        <taxon>Russulales</taxon>
        <taxon>Russulaceae</taxon>
        <taxon>Lactarius</taxon>
    </lineage>
</organism>